<dbReference type="OrthoDB" id="696504at2759"/>
<proteinExistence type="predicted"/>
<name>A0A7J0G5G1_9ERIC</name>
<feature type="region of interest" description="Disordered" evidence="1">
    <location>
        <begin position="1"/>
        <end position="40"/>
    </location>
</feature>
<feature type="compositionally biased region" description="Pro residues" evidence="1">
    <location>
        <begin position="1"/>
        <end position="15"/>
    </location>
</feature>
<comment type="caution">
    <text evidence="2">The sequence shown here is derived from an EMBL/GenBank/DDBJ whole genome shotgun (WGS) entry which is preliminary data.</text>
</comment>
<gene>
    <name evidence="2" type="ORF">Acr_18g0001770</name>
</gene>
<feature type="compositionally biased region" description="Polar residues" evidence="1">
    <location>
        <begin position="20"/>
        <end position="30"/>
    </location>
</feature>
<reference evidence="2 3" key="1">
    <citation type="submission" date="2019-07" db="EMBL/GenBank/DDBJ databases">
        <title>De Novo Assembly of kiwifruit Actinidia rufa.</title>
        <authorList>
            <person name="Sugita-Konishi S."/>
            <person name="Sato K."/>
            <person name="Mori E."/>
            <person name="Abe Y."/>
            <person name="Kisaki G."/>
            <person name="Hamano K."/>
            <person name="Suezawa K."/>
            <person name="Otani M."/>
            <person name="Fukuda T."/>
            <person name="Manabe T."/>
            <person name="Gomi K."/>
            <person name="Tabuchi M."/>
            <person name="Akimitsu K."/>
            <person name="Kataoka I."/>
        </authorList>
    </citation>
    <scope>NUCLEOTIDE SEQUENCE [LARGE SCALE GENOMIC DNA]</scope>
    <source>
        <strain evidence="3">cv. Fuchu</strain>
    </source>
</reference>
<evidence type="ECO:0000313" key="3">
    <source>
        <dbReference type="Proteomes" id="UP000585474"/>
    </source>
</evidence>
<protein>
    <submittedName>
        <fullName evidence="2">Uncharacterized protein</fullName>
    </submittedName>
</protein>
<feature type="region of interest" description="Disordered" evidence="1">
    <location>
        <begin position="94"/>
        <end position="126"/>
    </location>
</feature>
<dbReference type="AlphaFoldDB" id="A0A7J0G5G1"/>
<evidence type="ECO:0000256" key="1">
    <source>
        <dbReference type="SAM" id="MobiDB-lite"/>
    </source>
</evidence>
<keyword evidence="3" id="KW-1185">Reference proteome</keyword>
<sequence length="137" mass="14953">MPPQSHPDPHNPSSPDPQNFPQTEELNSHTPDLPPDSFTVPQEDEIDWLRASDFPIMETSGGASSRRVSSCSGAGLNREANMVRNRVRRGSLAWEGEGRTGSSEVEVKQDRLECGERSESWGGDGVDGQVTVHVVKS</sequence>
<accession>A0A7J0G5G1</accession>
<feature type="compositionally biased region" description="Basic and acidic residues" evidence="1">
    <location>
        <begin position="105"/>
        <end position="119"/>
    </location>
</feature>
<organism evidence="2 3">
    <name type="scientific">Actinidia rufa</name>
    <dbReference type="NCBI Taxonomy" id="165716"/>
    <lineage>
        <taxon>Eukaryota</taxon>
        <taxon>Viridiplantae</taxon>
        <taxon>Streptophyta</taxon>
        <taxon>Embryophyta</taxon>
        <taxon>Tracheophyta</taxon>
        <taxon>Spermatophyta</taxon>
        <taxon>Magnoliopsida</taxon>
        <taxon>eudicotyledons</taxon>
        <taxon>Gunneridae</taxon>
        <taxon>Pentapetalae</taxon>
        <taxon>asterids</taxon>
        <taxon>Ericales</taxon>
        <taxon>Actinidiaceae</taxon>
        <taxon>Actinidia</taxon>
    </lineage>
</organism>
<evidence type="ECO:0000313" key="2">
    <source>
        <dbReference type="EMBL" id="GFZ06007.1"/>
    </source>
</evidence>
<dbReference type="Proteomes" id="UP000585474">
    <property type="component" value="Unassembled WGS sequence"/>
</dbReference>
<dbReference type="EMBL" id="BJWL01000018">
    <property type="protein sequence ID" value="GFZ06007.1"/>
    <property type="molecule type" value="Genomic_DNA"/>
</dbReference>